<dbReference type="PANTHER" id="PTHR32170:SF3">
    <property type="entry name" value="PROTEASOME ACTIVATOR COMPLEX SUBUNIT 4"/>
    <property type="match status" value="1"/>
</dbReference>
<sequence length="718" mass="82961">MLVDEQIEMREIAMKALPEWMKSSKPKAIKIEYKPEQLPNRGAGSSFPKDYGLLKDNQRLAYNGMSMPGSANAWDEELFIHKQYVGFYQWGTFPKDYGLLKDNQRLAYNGMSMPGNANAWDEELFIHKQYVGFYQWGTKSMRCAPASQQKKCNRDRSDLSVCERVIVDTFLDPSYFQKFIRFVVKEKRNANQFDVNNVQFIYVKDRRFAAELFAGLIRGSRYWTFEKLNAMWQWIGPIISSAFEELAPDSYQNWVEALQIIFSGTHLNRYPWLIETIFSVCLRPITSPVQIEIRFSLLLAVSSSGSWRGTDIHNRALIIGQQFISMPYVSVREVVAKIFSNACYLDIKGFKTDKASIHPRFHHITVDLVISSFQHCINIIWNETMTVNKDFSDSISERDVRKSETRQAKSYFKALMQYLLWNFKANFAAVHRSVLRLIPLLAHFENDTDDEVALLCYQNLHVGLSNAVIDEKDANFVMDIFEKTMLYSRSWKSKVSLLKFCQVFVFSNLFVFGNYERPLKVLNIINNLITHPQVEVRLAAAESIAGFIQCGYFSVDENFIDTYRQLADDSDLDRKHGGALGLSAIVKDTYRQLADDSDLDRKHGGALGLSAIVKGFPYTVPDFIPKLLFDICGIMTKRADKIVKGFPYTVPDFIPKLLFDICGIMTKRADKIVKESLKELLREFRRTHQDNWDEHKKCFTFSQLKCINNLLVSPNYYV</sequence>
<evidence type="ECO:0000313" key="5">
    <source>
        <dbReference type="WBParaSite" id="ALUE_0001840501-mRNA-1"/>
    </source>
</evidence>
<dbReference type="Gene3D" id="1.25.10.10">
    <property type="entry name" value="Leucine-rich Repeat Variant"/>
    <property type="match status" value="1"/>
</dbReference>
<dbReference type="GO" id="GO:0010499">
    <property type="term" value="P:proteasomal ubiquitin-independent protein catabolic process"/>
    <property type="evidence" value="ECO:0007669"/>
    <property type="project" value="TreeGrafter"/>
</dbReference>
<feature type="domain" description="Proteasome activator complex subunit 4-like HEAT repeat-like" evidence="3">
    <location>
        <begin position="2"/>
        <end position="91"/>
    </location>
</feature>
<dbReference type="InterPro" id="IPR011989">
    <property type="entry name" value="ARM-like"/>
</dbReference>
<dbReference type="PANTHER" id="PTHR32170">
    <property type="entry name" value="PROTEASOME ACTIVATOR COMPLEX SUBUNIT 4"/>
    <property type="match status" value="1"/>
</dbReference>
<keyword evidence="4" id="KW-1185">Reference proteome</keyword>
<dbReference type="GO" id="GO:0005829">
    <property type="term" value="C:cytosol"/>
    <property type="evidence" value="ECO:0007669"/>
    <property type="project" value="TreeGrafter"/>
</dbReference>
<name>A0A9J2Q9Y5_ASCLU</name>
<feature type="domain" description="Proteasome activator complex subunit 4-like HEAT repeat-like" evidence="3">
    <location>
        <begin position="205"/>
        <end position="297"/>
    </location>
</feature>
<feature type="domain" description="Proteasome activator complex subunit 4 C-terminal" evidence="2">
    <location>
        <begin position="601"/>
        <end position="640"/>
    </location>
</feature>
<dbReference type="SUPFAM" id="SSF48371">
    <property type="entry name" value="ARM repeat"/>
    <property type="match status" value="1"/>
</dbReference>
<reference evidence="5" key="1">
    <citation type="submission" date="2023-03" db="UniProtKB">
        <authorList>
            <consortium name="WormBaseParasite"/>
        </authorList>
    </citation>
    <scope>IDENTIFICATION</scope>
</reference>
<proteinExistence type="predicted"/>
<evidence type="ECO:0000313" key="4">
    <source>
        <dbReference type="Proteomes" id="UP000036681"/>
    </source>
</evidence>
<dbReference type="InterPro" id="IPR035309">
    <property type="entry name" value="PSME4"/>
</dbReference>
<organism evidence="4 5">
    <name type="scientific">Ascaris lumbricoides</name>
    <name type="common">Giant roundworm</name>
    <dbReference type="NCBI Taxonomy" id="6252"/>
    <lineage>
        <taxon>Eukaryota</taxon>
        <taxon>Metazoa</taxon>
        <taxon>Ecdysozoa</taxon>
        <taxon>Nematoda</taxon>
        <taxon>Chromadorea</taxon>
        <taxon>Rhabditida</taxon>
        <taxon>Spirurina</taxon>
        <taxon>Ascaridomorpha</taxon>
        <taxon>Ascaridoidea</taxon>
        <taxon>Ascarididae</taxon>
        <taxon>Ascaris</taxon>
    </lineage>
</organism>
<feature type="domain" description="Proteasome activator complex subunit 4-like HEAT repeat-like" evidence="3">
    <location>
        <begin position="97"/>
        <end position="202"/>
    </location>
</feature>
<dbReference type="Proteomes" id="UP000036681">
    <property type="component" value="Unplaced"/>
</dbReference>
<dbReference type="GO" id="GO:0070628">
    <property type="term" value="F:proteasome binding"/>
    <property type="evidence" value="ECO:0007669"/>
    <property type="project" value="InterPro"/>
</dbReference>
<dbReference type="GO" id="GO:0016607">
    <property type="term" value="C:nuclear speck"/>
    <property type="evidence" value="ECO:0007669"/>
    <property type="project" value="UniProtKB-SubCell"/>
</dbReference>
<dbReference type="WBParaSite" id="ALUE_0001840501-mRNA-1">
    <property type="protein sequence ID" value="ALUE_0001840501-mRNA-1"/>
    <property type="gene ID" value="ALUE_0001840501"/>
</dbReference>
<comment type="subcellular location">
    <subcellularLocation>
        <location evidence="1">Nucleus speckle</location>
    </subcellularLocation>
</comment>
<dbReference type="Pfam" id="PF11919">
    <property type="entry name" value="PSME4_C"/>
    <property type="match status" value="2"/>
</dbReference>
<evidence type="ECO:0000259" key="2">
    <source>
        <dbReference type="Pfam" id="PF11919"/>
    </source>
</evidence>
<dbReference type="AlphaFoldDB" id="A0A9J2Q9Y5"/>
<feature type="domain" description="Proteasome activator complex subunit 4 C-terminal" evidence="2">
    <location>
        <begin position="642"/>
        <end position="718"/>
    </location>
</feature>
<evidence type="ECO:0000256" key="1">
    <source>
        <dbReference type="ARBA" id="ARBA00004324"/>
    </source>
</evidence>
<protein>
    <submittedName>
        <fullName evidence="5">Proteasome activator complex subunit 4 C-terminal domain-containing protein</fullName>
    </submittedName>
</protein>
<dbReference type="InterPro" id="IPR055455">
    <property type="entry name" value="HEAT_PSME4"/>
</dbReference>
<dbReference type="GO" id="GO:0016504">
    <property type="term" value="F:peptidase activator activity"/>
    <property type="evidence" value="ECO:0007669"/>
    <property type="project" value="InterPro"/>
</dbReference>
<dbReference type="Pfam" id="PF23096">
    <property type="entry name" value="HEAT_PSME4"/>
    <property type="match status" value="3"/>
</dbReference>
<dbReference type="InterPro" id="IPR021843">
    <property type="entry name" value="PSME4_C"/>
</dbReference>
<accession>A0A9J2Q9Y5</accession>
<dbReference type="InterPro" id="IPR016024">
    <property type="entry name" value="ARM-type_fold"/>
</dbReference>
<evidence type="ECO:0000259" key="3">
    <source>
        <dbReference type="Pfam" id="PF23096"/>
    </source>
</evidence>